<accession>A0A4P6KTQ7</accession>
<dbReference type="KEGG" id="plue:EWM63_02920"/>
<reference evidence="1 2" key="1">
    <citation type="submission" date="2019-02" db="EMBL/GenBank/DDBJ databases">
        <title>Draft Genome Sequences of Six Type Strains of the Genus Massilia.</title>
        <authorList>
            <person name="Miess H."/>
            <person name="Frediansyhah A."/>
            <person name="Gross H."/>
        </authorList>
    </citation>
    <scope>NUCLEOTIDE SEQUENCE [LARGE SCALE GENOMIC DNA]</scope>
    <source>
        <strain evidence="1 2">DSM 17473</strain>
    </source>
</reference>
<protein>
    <submittedName>
        <fullName evidence="1">Uncharacterized protein</fullName>
    </submittedName>
</protein>
<organism evidence="1 2">
    <name type="scientific">Pseudoduganella lutea</name>
    <dbReference type="NCBI Taxonomy" id="321985"/>
    <lineage>
        <taxon>Bacteria</taxon>
        <taxon>Pseudomonadati</taxon>
        <taxon>Pseudomonadota</taxon>
        <taxon>Betaproteobacteria</taxon>
        <taxon>Burkholderiales</taxon>
        <taxon>Oxalobacteraceae</taxon>
        <taxon>Telluria group</taxon>
        <taxon>Pseudoduganella</taxon>
    </lineage>
</organism>
<dbReference type="RefSeq" id="WP_130185201.1">
    <property type="nucleotide sequence ID" value="NZ_CP035913.1"/>
</dbReference>
<proteinExistence type="predicted"/>
<dbReference type="EMBL" id="CP035913">
    <property type="protein sequence ID" value="QBE62064.1"/>
    <property type="molecule type" value="Genomic_DNA"/>
</dbReference>
<evidence type="ECO:0000313" key="1">
    <source>
        <dbReference type="EMBL" id="QBE62064.1"/>
    </source>
</evidence>
<evidence type="ECO:0000313" key="2">
    <source>
        <dbReference type="Proteomes" id="UP000290637"/>
    </source>
</evidence>
<keyword evidence="2" id="KW-1185">Reference proteome</keyword>
<sequence>MTFQLATLDPAETALLVRRLAGPVLSLSKTYSFDAEAGATFLSLGGQPWRNPADSEPPGHFNLLWRDQAIFISGYCTLVPHGDGTITRFQLSLSVPHVLAGQNDQVTRLVREGLEAFWCGLTPFRSPVDVEISGITYIDEGSASIPASHGEPVKETAHDSREHAAVHFISDKDKQFSPLPIFVTRTTLEQLQDTQPDEKP</sequence>
<dbReference type="Proteomes" id="UP000290637">
    <property type="component" value="Chromosome"/>
</dbReference>
<gene>
    <name evidence="1" type="ORF">EWM63_02920</name>
</gene>
<dbReference type="AlphaFoldDB" id="A0A4P6KTQ7"/>
<name>A0A4P6KTQ7_9BURK</name>